<feature type="region of interest" description="Disordered" evidence="1">
    <location>
        <begin position="49"/>
        <end position="76"/>
    </location>
</feature>
<proteinExistence type="predicted"/>
<feature type="region of interest" description="Disordered" evidence="1">
    <location>
        <begin position="301"/>
        <end position="331"/>
    </location>
</feature>
<dbReference type="AlphaFoldDB" id="A0ABD3H6N4"/>
<keyword evidence="3" id="KW-1185">Reference proteome</keyword>
<name>A0ABD3H6N4_9MARC</name>
<evidence type="ECO:0000313" key="2">
    <source>
        <dbReference type="EMBL" id="KAL3686005.1"/>
    </source>
</evidence>
<organism evidence="2 3">
    <name type="scientific">Riccia sorocarpa</name>
    <dbReference type="NCBI Taxonomy" id="122646"/>
    <lineage>
        <taxon>Eukaryota</taxon>
        <taxon>Viridiplantae</taxon>
        <taxon>Streptophyta</taxon>
        <taxon>Embryophyta</taxon>
        <taxon>Marchantiophyta</taxon>
        <taxon>Marchantiopsida</taxon>
        <taxon>Marchantiidae</taxon>
        <taxon>Marchantiales</taxon>
        <taxon>Ricciaceae</taxon>
        <taxon>Riccia</taxon>
    </lineage>
</organism>
<protein>
    <submittedName>
        <fullName evidence="2">Uncharacterized protein</fullName>
    </submittedName>
</protein>
<accession>A0ABD3H6N4</accession>
<reference evidence="2 3" key="1">
    <citation type="submission" date="2024-09" db="EMBL/GenBank/DDBJ databases">
        <title>Chromosome-scale assembly of Riccia sorocarpa.</title>
        <authorList>
            <person name="Paukszto L."/>
        </authorList>
    </citation>
    <scope>NUCLEOTIDE SEQUENCE [LARGE SCALE GENOMIC DNA]</scope>
    <source>
        <strain evidence="2">LP-2024</strain>
        <tissue evidence="2">Aerial parts of the thallus</tissue>
    </source>
</reference>
<evidence type="ECO:0000256" key="1">
    <source>
        <dbReference type="SAM" id="MobiDB-lite"/>
    </source>
</evidence>
<comment type="caution">
    <text evidence="2">The sequence shown here is derived from an EMBL/GenBank/DDBJ whole genome shotgun (WGS) entry which is preliminary data.</text>
</comment>
<sequence length="331" mass="38057">MSNFERFGWSSVSRDEHFQNLDRTARDEILNNIADLVSNLAINCNDPDVNSEGHSVNPVDSKELQQTSRRRRRGSSTFSVNNILHADHTQTSLRPGRRRGSYINWFLVPKEWKDIKAALEVTRFNFRAAVRFLHRKYNLPGIANPYLKLEDSTIRGWFLSDKRTLKPRFKALAKCLERQFLFSPELVGTQGPQPPRRISSQRGPGRLGEFGPAVWSRRPELEIQLVLKLQQQRTAGAVFNARAPMIKEGWKMCGLLRAWSPDFQLEVVDENVAGSLFRANDDSNEPIEMVQVMVDVEDVENERRSSYGTGIRSTSLFPRSEHRKPSIRRHS</sequence>
<dbReference type="Proteomes" id="UP001633002">
    <property type="component" value="Unassembled WGS sequence"/>
</dbReference>
<dbReference type="EMBL" id="JBJQOH010000006">
    <property type="protein sequence ID" value="KAL3686005.1"/>
    <property type="molecule type" value="Genomic_DNA"/>
</dbReference>
<feature type="compositionally biased region" description="Polar residues" evidence="1">
    <location>
        <begin position="306"/>
        <end position="317"/>
    </location>
</feature>
<evidence type="ECO:0000313" key="3">
    <source>
        <dbReference type="Proteomes" id="UP001633002"/>
    </source>
</evidence>
<gene>
    <name evidence="2" type="ORF">R1sor_004027</name>
</gene>